<dbReference type="EMBL" id="CAJVPY010002736">
    <property type="protein sequence ID" value="CAG8570451.1"/>
    <property type="molecule type" value="Genomic_DNA"/>
</dbReference>
<name>A0A9N9BP60_9GLOM</name>
<organism evidence="1 2">
    <name type="scientific">Dentiscutata erythropus</name>
    <dbReference type="NCBI Taxonomy" id="1348616"/>
    <lineage>
        <taxon>Eukaryota</taxon>
        <taxon>Fungi</taxon>
        <taxon>Fungi incertae sedis</taxon>
        <taxon>Mucoromycota</taxon>
        <taxon>Glomeromycotina</taxon>
        <taxon>Glomeromycetes</taxon>
        <taxon>Diversisporales</taxon>
        <taxon>Gigasporaceae</taxon>
        <taxon>Dentiscutata</taxon>
    </lineage>
</organism>
<evidence type="ECO:0000313" key="2">
    <source>
        <dbReference type="Proteomes" id="UP000789405"/>
    </source>
</evidence>
<keyword evidence="2" id="KW-1185">Reference proteome</keyword>
<dbReference type="AlphaFoldDB" id="A0A9N9BP60"/>
<accession>A0A9N9BP60</accession>
<feature type="non-terminal residue" evidence="1">
    <location>
        <position position="52"/>
    </location>
</feature>
<sequence>EEKWWGENIGKEAAEKERAWYRKCQGVNDRECICREKVMFGKSKEVSGEEVL</sequence>
<proteinExistence type="predicted"/>
<dbReference type="Proteomes" id="UP000789405">
    <property type="component" value="Unassembled WGS sequence"/>
</dbReference>
<gene>
    <name evidence="1" type="ORF">DERYTH_LOCUS6181</name>
</gene>
<reference evidence="1" key="1">
    <citation type="submission" date="2021-06" db="EMBL/GenBank/DDBJ databases">
        <authorList>
            <person name="Kallberg Y."/>
            <person name="Tangrot J."/>
            <person name="Rosling A."/>
        </authorList>
    </citation>
    <scope>NUCLEOTIDE SEQUENCE</scope>
    <source>
        <strain evidence="1">MA453B</strain>
    </source>
</reference>
<evidence type="ECO:0000313" key="1">
    <source>
        <dbReference type="EMBL" id="CAG8570451.1"/>
    </source>
</evidence>
<comment type="caution">
    <text evidence="1">The sequence shown here is derived from an EMBL/GenBank/DDBJ whole genome shotgun (WGS) entry which is preliminary data.</text>
</comment>
<protein>
    <submittedName>
        <fullName evidence="1">26464_t:CDS:1</fullName>
    </submittedName>
</protein>